<dbReference type="GO" id="GO:0043041">
    <property type="term" value="P:amino acid activation for nonribosomal peptide biosynthetic process"/>
    <property type="evidence" value="ECO:0007669"/>
    <property type="project" value="TreeGrafter"/>
</dbReference>
<dbReference type="EMBL" id="CP058905">
    <property type="protein sequence ID" value="QLJ97708.1"/>
    <property type="molecule type" value="Genomic_DNA"/>
</dbReference>
<keyword evidence="1" id="KW-1133">Transmembrane helix</keyword>
<dbReference type="GO" id="GO:0005737">
    <property type="term" value="C:cytoplasm"/>
    <property type="evidence" value="ECO:0007669"/>
    <property type="project" value="TreeGrafter"/>
</dbReference>
<dbReference type="InterPro" id="IPR001242">
    <property type="entry name" value="Condensation_dom"/>
</dbReference>
<dbReference type="GO" id="GO:0044550">
    <property type="term" value="P:secondary metabolite biosynthetic process"/>
    <property type="evidence" value="ECO:0007669"/>
    <property type="project" value="TreeGrafter"/>
</dbReference>
<evidence type="ECO:0000313" key="3">
    <source>
        <dbReference type="EMBL" id="QLJ97708.1"/>
    </source>
</evidence>
<dbReference type="GO" id="GO:0008610">
    <property type="term" value="P:lipid biosynthetic process"/>
    <property type="evidence" value="ECO:0007669"/>
    <property type="project" value="UniProtKB-ARBA"/>
</dbReference>
<dbReference type="Pfam" id="PF00668">
    <property type="entry name" value="Condensation"/>
    <property type="match status" value="1"/>
</dbReference>
<evidence type="ECO:0000259" key="2">
    <source>
        <dbReference type="Pfam" id="PF00668"/>
    </source>
</evidence>
<gene>
    <name evidence="3" type="ORF">HZU44_23495</name>
</gene>
<dbReference type="GO" id="GO:0031177">
    <property type="term" value="F:phosphopantetheine binding"/>
    <property type="evidence" value="ECO:0007669"/>
    <property type="project" value="TreeGrafter"/>
</dbReference>
<dbReference type="SUPFAM" id="SSF52777">
    <property type="entry name" value="CoA-dependent acyltransferases"/>
    <property type="match status" value="2"/>
</dbReference>
<proteinExistence type="predicted"/>
<dbReference type="Gene3D" id="3.30.559.30">
    <property type="entry name" value="Nonribosomal peptide synthetase, condensation domain"/>
    <property type="match status" value="1"/>
</dbReference>
<sequence length="474" mass="52439">MNEAVERRPYPLDFVGERSVTTQLSWGQQWVWDALSNLPDGRHMCIDIVQPIAGEIGMRPEHAARAVGALVNRFEALRTVFVEDGEAPMGLRQKVLTSGTLPVEVWTVSRFDQTAAALVAAEMSQLDFAVRDLPFRAVILAEEGAARLVSLRMSHIVADMWSAALLRTELRYELGLTNPGEPIRRGSRDWQPVDQAEFEAGEMGRRVCDRSLQYWRKQMHRFPATLFSRPSAPPDTPRYCEGRVSSRASFAAIHLLSRRYGRCSPPIVLMAAVIALIGAWSGTASVGLPVIVSNRHARRLQGLVGPLVEMGAVCVDVAGRRFENIVRSTAQASLIAQRHGLYDIPRYRDLQAEVARERGGRFEMSSYLNVRAWGDKPAVPQADGRAHRAILDLTEETSVTWNEGFESYNVKLGVLADLGSGVARLTLRADTSAIPRRDVSALLDSLDPLLIAALREEGLGQAGVERIVARSRCR</sequence>
<reference evidence="3" key="1">
    <citation type="submission" date="2020-08" db="EMBL/GenBank/DDBJ databases">
        <title>A bifunctional nitrone conjugated secondary metabolite targeting the ribosome.</title>
        <authorList>
            <person name="Limbrick E.M."/>
            <person name="Graf M."/>
            <person name="Derewacz D.K."/>
            <person name="Nguyen F."/>
            <person name="Spraggins J.M."/>
            <person name="Wieland M."/>
            <person name="Ynigez-Gutierrez A.E."/>
            <person name="Reisman B.J."/>
            <person name="Zinshteyn B."/>
            <person name="McCulloch K."/>
            <person name="Iverson T.M."/>
            <person name="Green R."/>
            <person name="Wilson D.N."/>
            <person name="Bachmann B.O."/>
        </authorList>
    </citation>
    <scope>NUCLEOTIDE SEQUENCE</scope>
    <source>
        <strain evidence="3">Africana</strain>
    </source>
</reference>
<dbReference type="GO" id="GO:0003824">
    <property type="term" value="F:catalytic activity"/>
    <property type="evidence" value="ECO:0007669"/>
    <property type="project" value="InterPro"/>
</dbReference>
<keyword evidence="1" id="KW-0812">Transmembrane</keyword>
<dbReference type="PANTHER" id="PTHR45527:SF1">
    <property type="entry name" value="FATTY ACID SYNTHASE"/>
    <property type="match status" value="1"/>
</dbReference>
<evidence type="ECO:0000256" key="1">
    <source>
        <dbReference type="SAM" id="Phobius"/>
    </source>
</evidence>
<dbReference type="Gene3D" id="3.30.559.10">
    <property type="entry name" value="Chloramphenicol acetyltransferase-like domain"/>
    <property type="match status" value="1"/>
</dbReference>
<protein>
    <recommendedName>
        <fullName evidence="2">Condensation domain-containing protein</fullName>
    </recommendedName>
</protein>
<dbReference type="PANTHER" id="PTHR45527">
    <property type="entry name" value="NONRIBOSOMAL PEPTIDE SYNTHETASE"/>
    <property type="match status" value="1"/>
</dbReference>
<organism evidence="3">
    <name type="scientific">Micromonospora carbonacea</name>
    <dbReference type="NCBI Taxonomy" id="47853"/>
    <lineage>
        <taxon>Bacteria</taxon>
        <taxon>Bacillati</taxon>
        <taxon>Actinomycetota</taxon>
        <taxon>Actinomycetes</taxon>
        <taxon>Micromonosporales</taxon>
        <taxon>Micromonosporaceae</taxon>
        <taxon>Micromonospora</taxon>
    </lineage>
</organism>
<name>A0A7D6CEV6_9ACTN</name>
<dbReference type="AlphaFoldDB" id="A0A7D6CEV6"/>
<feature type="domain" description="Condensation" evidence="2">
    <location>
        <begin position="24"/>
        <end position="357"/>
    </location>
</feature>
<feature type="transmembrane region" description="Helical" evidence="1">
    <location>
        <begin position="267"/>
        <end position="292"/>
    </location>
</feature>
<accession>A0A7D6CEV6</accession>
<dbReference type="InterPro" id="IPR023213">
    <property type="entry name" value="CAT-like_dom_sf"/>
</dbReference>
<keyword evidence="1" id="KW-0472">Membrane</keyword>